<accession>A0A9Q0MJ44</accession>
<dbReference type="GO" id="GO:0005635">
    <property type="term" value="C:nuclear envelope"/>
    <property type="evidence" value="ECO:0007669"/>
    <property type="project" value="TreeGrafter"/>
</dbReference>
<comment type="caution">
    <text evidence="9">The sequence shown here is derived from an EMBL/GenBank/DDBJ whole genome shotgun (WGS) entry which is preliminary data.</text>
</comment>
<reference evidence="9" key="1">
    <citation type="submission" date="2022-12" db="EMBL/GenBank/DDBJ databases">
        <title>Genome assemblies of Blomia tropicalis.</title>
        <authorList>
            <person name="Cui Y."/>
        </authorList>
    </citation>
    <scope>NUCLEOTIDE SEQUENCE</scope>
    <source>
        <tissue evidence="9">Adult mites</tissue>
    </source>
</reference>
<dbReference type="SMART" id="SM00913">
    <property type="entry name" value="IBN_N"/>
    <property type="match status" value="1"/>
</dbReference>
<evidence type="ECO:0000259" key="8">
    <source>
        <dbReference type="PROSITE" id="PS51034"/>
    </source>
</evidence>
<evidence type="ECO:0000259" key="6">
    <source>
        <dbReference type="PROSITE" id="PS50166"/>
    </source>
</evidence>
<evidence type="ECO:0000313" key="9">
    <source>
        <dbReference type="EMBL" id="KAJ6224645.1"/>
    </source>
</evidence>
<feature type="compositionally biased region" description="Acidic residues" evidence="4">
    <location>
        <begin position="1743"/>
        <end position="1754"/>
    </location>
</feature>
<protein>
    <submittedName>
        <fullName evidence="9">Uncharacterized protein</fullName>
    </submittedName>
</protein>
<dbReference type="SMART" id="SM00241">
    <property type="entry name" value="ZP"/>
    <property type="match status" value="1"/>
</dbReference>
<feature type="domain" description="Apple" evidence="7">
    <location>
        <begin position="268"/>
        <end position="348"/>
    </location>
</feature>
<dbReference type="Proteomes" id="UP001142055">
    <property type="component" value="Chromosome 1"/>
</dbReference>
<keyword evidence="5" id="KW-0812">Transmembrane</keyword>
<keyword evidence="2" id="KW-0813">Transport</keyword>
<dbReference type="Pfam" id="PF03810">
    <property type="entry name" value="IBN_N"/>
    <property type="match status" value="1"/>
</dbReference>
<feature type="transmembrane region" description="Helical" evidence="5">
    <location>
        <begin position="727"/>
        <end position="750"/>
    </location>
</feature>
<evidence type="ECO:0000256" key="2">
    <source>
        <dbReference type="ARBA" id="ARBA00022448"/>
    </source>
</evidence>
<keyword evidence="10" id="KW-1185">Reference proteome</keyword>
<dbReference type="InterPro" id="IPR013598">
    <property type="entry name" value="Exportin-1/Importin-b-like"/>
</dbReference>
<dbReference type="EMBL" id="JAPWDV010000001">
    <property type="protein sequence ID" value="KAJ6224645.1"/>
    <property type="molecule type" value="Genomic_DNA"/>
</dbReference>
<dbReference type="InterPro" id="IPR001507">
    <property type="entry name" value="ZP_dom"/>
</dbReference>
<comment type="subcellular location">
    <subcellularLocation>
        <location evidence="1">Nucleus</location>
    </subcellularLocation>
</comment>
<dbReference type="PANTHER" id="PTHR10997:SF9">
    <property type="entry name" value="IMPORTIN-9"/>
    <property type="match status" value="1"/>
</dbReference>
<evidence type="ECO:0000256" key="3">
    <source>
        <dbReference type="ARBA" id="ARBA00023242"/>
    </source>
</evidence>
<evidence type="ECO:0000256" key="1">
    <source>
        <dbReference type="ARBA" id="ARBA00004123"/>
    </source>
</evidence>
<dbReference type="SUPFAM" id="SSF57414">
    <property type="entry name" value="Hairpin loop containing domain-like"/>
    <property type="match status" value="2"/>
</dbReference>
<sequence length="1843" mass="209350">MFPAYWSIDLLPLVTVILSSITIQIIIGSVSCNIHFNDLHQERHSCTDQSFALYDGFRFEIDPNFNTIYERHLESDNLDQCLDQCMMNRQCRGVNYDGINCRMVEDEQVDLGRLVRSDGDDRRRSFDVYAQKICITDLNERCRDRVWAFELIPGYHLHVNQQHSNKMVNDFFQRRLIRDVQSPNQCGQLCLNHNDQTNDDFVCRSALYNSTDCWLTNMNRNTIDVTYRDQTPSILTLNRHSLIRFESASNDSVLYIENMCINEPKNFCDFRQLRNHRLKTMDSIFRNVSNMGECRELCLSNHGHCRSFDYDSDTEICRQSHLTELTAWHIKKPYLERNGHHSYEISTCYNVSISCEPKLMKVHIETSKLFNGKIYAKSRPKNCVNDVTNRLYFDLSLPYIDTITTKRVDGFNGSSNGLECGSRQADPGNFANDIVIQHHDMVLTTKDLSLGVYCKFDLQNDSVARIDLKIQGDIMTDKLKGSAKLPELSLHVVDSLGEDIDEVSIGDLLRVQIRMSDETTYGIFVRNLIAKDIFNRTNNFTLIDNKGCPVQLKMMREVRTLGDGKKSLESYLEAFTFTGGTWLVIEAEVETCLDKCRPMQCQIATGRSNDNIETLISYGRRRRRRSITTDIDQAEDGDILSMTMLSKSLLIRATRSTTNDDNENKSKSTTIPDGFNLKPPIHRSHRFKSNSIQRQSSLVQTTLSSSPTSAYRSTITKTKHICFEPSGLLLIGLLIFGIQGIAFTIILLFVRHKNVRELAEQQLFMLETNEEFGLHLMEISLSEKIDFSIRHLASVLLDRYITKHWSETSNNFQAPVVNATIKPLIREYLLKSITITSSNGSSQPTSVGEEFSHETKKLINSFAHSLSNIAREDWPLNWPELFPVLVGYLRSGSPTAIYSSLKVFKELTQEIYDIQIPNVAPILLPEMLNIIYDSGQSARSRSNAVGIFVSISKTIMYMNEYQRDSIKQHLAPHIPRFAEAVIGILMQSNCSPGLDIGLKEDIINGLTAFVKLSKKYFKVYLPKIMELIWQSLTTSANIYVQRVVNCDSFDLLGDNDEYFSTRTDSDGKSISFDSYIYSIIDFVTTIFESSKFRELIKPVLPDLLYYIMFYIQMTDEQVQIWQSDLDRFLEDDDLESMSYSVRIAAQYLIVNLSDEMTTTSESSKSKDDELFKIAFLEAIKRHFAQASEIEKQNKMQWWKIVESCLYSLGLIAPTIIWTMKSNNTLSNEYKAILDTILSNTTHLQQPFLAGRSIWTASRFSPIMNDQSLDNFLKLTASLLLMVDHPILRIYALRATYYFCENVSDNQKASVIKPHLPQFLEGLVSMGMQSDSSDKLDLVLQTILMLLEVDNEFTITVASSICTLTTSAFLQYPDNSSIFEVVMDLYDKLLCIESCHHLVQDRILPTIISILQASNQSNSSAQIVFKDAELRGGSKTISNILSLQPDALDMLAKLVQHAPSPIADVLIQQAYPTLISCLLNASKEDTAILQNGSECIRQYVAKASDQLISYIDPGTNQNGIVLALNMCNNLLSPQIPESCSTYIGRLIVTLIMKANQVVGHENIQHLLKSTLVKLNASNDLILTQGLIVVFAHLLYININSILMFLNSLPAPDGTKSALEFVLDRWLSIQLYFSGYENKASTVALCRLFQHSLINLDDQAVPNDLSMINLHRIEVTCDDMVSYLNENNSNPYQMESAARTRSKDDVKNKPSRKVPATVKILKLLLNEYNHLQEVKEAKNVKYSDVESDDDDSDDEDSGVHENNQCGGDSIQANSKRSEIIDLTDLLLEDGEDADIDADEVLSEEIAAIDLEDALRQVLCNFKLIPFAREFVSHLTASERQLLDGL</sequence>
<dbReference type="Pfam" id="PF00024">
    <property type="entry name" value="PAN_1"/>
    <property type="match status" value="1"/>
</dbReference>
<feature type="region of interest" description="Disordered" evidence="4">
    <location>
        <begin position="656"/>
        <end position="675"/>
    </location>
</feature>
<feature type="compositionally biased region" description="Polar residues" evidence="4">
    <location>
        <begin position="1758"/>
        <end position="1768"/>
    </location>
</feature>
<dbReference type="SMART" id="SM00473">
    <property type="entry name" value="PAN_AP"/>
    <property type="match status" value="3"/>
</dbReference>
<dbReference type="PROSITE" id="PS50948">
    <property type="entry name" value="PAN"/>
    <property type="match status" value="2"/>
</dbReference>
<keyword evidence="3" id="KW-0539">Nucleus</keyword>
<dbReference type="GO" id="GO:0005829">
    <property type="term" value="C:cytosol"/>
    <property type="evidence" value="ECO:0007669"/>
    <property type="project" value="TreeGrafter"/>
</dbReference>
<gene>
    <name evidence="9" type="ORF">RDWZM_003190</name>
</gene>
<dbReference type="Gene3D" id="1.25.10.10">
    <property type="entry name" value="Leucine-rich Repeat Variant"/>
    <property type="match status" value="1"/>
</dbReference>
<keyword evidence="5" id="KW-1133">Transmembrane helix</keyword>
<evidence type="ECO:0000259" key="7">
    <source>
        <dbReference type="PROSITE" id="PS50948"/>
    </source>
</evidence>
<dbReference type="PROSITE" id="PS51034">
    <property type="entry name" value="ZP_2"/>
    <property type="match status" value="1"/>
</dbReference>
<evidence type="ECO:0000313" key="10">
    <source>
        <dbReference type="Proteomes" id="UP001142055"/>
    </source>
</evidence>
<organism evidence="9 10">
    <name type="scientific">Blomia tropicalis</name>
    <name type="common">Mite</name>
    <dbReference type="NCBI Taxonomy" id="40697"/>
    <lineage>
        <taxon>Eukaryota</taxon>
        <taxon>Metazoa</taxon>
        <taxon>Ecdysozoa</taxon>
        <taxon>Arthropoda</taxon>
        <taxon>Chelicerata</taxon>
        <taxon>Arachnida</taxon>
        <taxon>Acari</taxon>
        <taxon>Acariformes</taxon>
        <taxon>Sarcoptiformes</taxon>
        <taxon>Astigmata</taxon>
        <taxon>Glycyphagoidea</taxon>
        <taxon>Echimyopodidae</taxon>
        <taxon>Blomia</taxon>
    </lineage>
</organism>
<dbReference type="Gene3D" id="3.50.4.10">
    <property type="entry name" value="Hepatocyte Growth Factor"/>
    <property type="match status" value="2"/>
</dbReference>
<evidence type="ECO:0000256" key="4">
    <source>
        <dbReference type="SAM" id="MobiDB-lite"/>
    </source>
</evidence>
<dbReference type="InterPro" id="IPR001494">
    <property type="entry name" value="Importin-beta_N"/>
</dbReference>
<feature type="domain" description="Importin N-terminal" evidence="6">
    <location>
        <begin position="759"/>
        <end position="835"/>
    </location>
</feature>
<dbReference type="GO" id="GO:0006606">
    <property type="term" value="P:protein import into nucleus"/>
    <property type="evidence" value="ECO:0007669"/>
    <property type="project" value="TreeGrafter"/>
</dbReference>
<proteinExistence type="predicted"/>
<evidence type="ECO:0000256" key="5">
    <source>
        <dbReference type="SAM" id="Phobius"/>
    </source>
</evidence>
<dbReference type="Pfam" id="PF08389">
    <property type="entry name" value="Xpo1"/>
    <property type="match status" value="1"/>
</dbReference>
<keyword evidence="5" id="KW-0472">Membrane</keyword>
<dbReference type="PANTHER" id="PTHR10997">
    <property type="entry name" value="IMPORTIN-7, 8, 11"/>
    <property type="match status" value="1"/>
</dbReference>
<dbReference type="PROSITE" id="PS50166">
    <property type="entry name" value="IMPORTIN_B_NT"/>
    <property type="match status" value="1"/>
</dbReference>
<feature type="domain" description="ZP" evidence="8">
    <location>
        <begin position="354"/>
        <end position="608"/>
    </location>
</feature>
<feature type="domain" description="Apple" evidence="7">
    <location>
        <begin position="46"/>
        <end position="134"/>
    </location>
</feature>
<feature type="region of interest" description="Disordered" evidence="4">
    <location>
        <begin position="1737"/>
        <end position="1768"/>
    </location>
</feature>
<dbReference type="GO" id="GO:0031267">
    <property type="term" value="F:small GTPase binding"/>
    <property type="evidence" value="ECO:0007669"/>
    <property type="project" value="InterPro"/>
</dbReference>
<dbReference type="InterPro" id="IPR011989">
    <property type="entry name" value="ARM-like"/>
</dbReference>
<feature type="region of interest" description="Disordered" evidence="4">
    <location>
        <begin position="1686"/>
        <end position="1709"/>
    </location>
</feature>
<dbReference type="InterPro" id="IPR003609">
    <property type="entry name" value="Pan_app"/>
</dbReference>
<dbReference type="InterPro" id="IPR016024">
    <property type="entry name" value="ARM-type_fold"/>
</dbReference>
<dbReference type="SUPFAM" id="SSF48371">
    <property type="entry name" value="ARM repeat"/>
    <property type="match status" value="1"/>
</dbReference>
<name>A0A9Q0MJ44_BLOTA</name>